<dbReference type="InterPro" id="IPR037123">
    <property type="entry name" value="PRibGlycinamide_synth_C_sf"/>
</dbReference>
<dbReference type="InterPro" id="IPR020561">
    <property type="entry name" value="PRibGlycinamid_synth_ATP-grasp"/>
</dbReference>
<dbReference type="GO" id="GO:0006189">
    <property type="term" value="P:'de novo' IMP biosynthetic process"/>
    <property type="evidence" value="ECO:0007669"/>
    <property type="project" value="UniProtKB-UniRule"/>
</dbReference>
<keyword evidence="18" id="KW-1185">Reference proteome</keyword>
<dbReference type="HAMAP" id="MF_00138">
    <property type="entry name" value="GARS"/>
    <property type="match status" value="1"/>
</dbReference>
<dbReference type="InterPro" id="IPR000115">
    <property type="entry name" value="PRibGlycinamide_synth"/>
</dbReference>
<evidence type="ECO:0000256" key="10">
    <source>
        <dbReference type="ARBA" id="ARBA00023211"/>
    </source>
</evidence>
<dbReference type="PROSITE" id="PS00184">
    <property type="entry name" value="GARS"/>
    <property type="match status" value="1"/>
</dbReference>
<dbReference type="EMBL" id="BKZV01000005">
    <property type="protein sequence ID" value="GER84561.1"/>
    <property type="molecule type" value="Genomic_DNA"/>
</dbReference>
<evidence type="ECO:0000256" key="3">
    <source>
        <dbReference type="ARBA" id="ARBA00005174"/>
    </source>
</evidence>
<dbReference type="Pfam" id="PF02843">
    <property type="entry name" value="GARS_C"/>
    <property type="match status" value="1"/>
</dbReference>
<comment type="cofactor">
    <cofactor evidence="1">
        <name>Mn(2+)</name>
        <dbReference type="ChEBI" id="CHEBI:29035"/>
    </cofactor>
</comment>
<evidence type="ECO:0000256" key="1">
    <source>
        <dbReference type="ARBA" id="ARBA00001936"/>
    </source>
</evidence>
<evidence type="ECO:0000256" key="13">
    <source>
        <dbReference type="ARBA" id="ARBA00042864"/>
    </source>
</evidence>
<comment type="pathway">
    <text evidence="3 14">Purine metabolism; IMP biosynthesis via de novo pathway; N(1)-(5-phospho-D-ribosyl)glycinamide from 5-phospho-alpha-D-ribose 1-diphosphate: step 2/2.</text>
</comment>
<dbReference type="GO" id="GO:0005524">
    <property type="term" value="F:ATP binding"/>
    <property type="evidence" value="ECO:0007669"/>
    <property type="project" value="UniProtKB-UniRule"/>
</dbReference>
<dbReference type="PANTHER" id="PTHR43472">
    <property type="entry name" value="PHOSPHORIBOSYLAMINE--GLYCINE LIGASE"/>
    <property type="match status" value="1"/>
</dbReference>
<dbReference type="InterPro" id="IPR011761">
    <property type="entry name" value="ATP-grasp"/>
</dbReference>
<dbReference type="EC" id="6.3.4.13" evidence="4 14"/>
<keyword evidence="10" id="KW-0464">Manganese</keyword>
<keyword evidence="9 15" id="KW-0067">ATP-binding</keyword>
<dbReference type="SMART" id="SM01209">
    <property type="entry name" value="GARS_A"/>
    <property type="match status" value="1"/>
</dbReference>
<dbReference type="GO" id="GO:0004637">
    <property type="term" value="F:phosphoribosylamine-glycine ligase activity"/>
    <property type="evidence" value="ECO:0007669"/>
    <property type="project" value="UniProtKB-UniRule"/>
</dbReference>
<evidence type="ECO:0000256" key="12">
    <source>
        <dbReference type="ARBA" id="ARBA00042242"/>
    </source>
</evidence>
<evidence type="ECO:0000256" key="15">
    <source>
        <dbReference type="PROSITE-ProRule" id="PRU00409"/>
    </source>
</evidence>
<comment type="cofactor">
    <cofactor evidence="2">
        <name>Mg(2+)</name>
        <dbReference type="ChEBI" id="CHEBI:18420"/>
    </cofactor>
</comment>
<dbReference type="AlphaFoldDB" id="A0A5J4KDI2"/>
<dbReference type="Gene3D" id="3.30.1490.20">
    <property type="entry name" value="ATP-grasp fold, A domain"/>
    <property type="match status" value="1"/>
</dbReference>
<keyword evidence="8 14" id="KW-0658">Purine biosynthesis</keyword>
<evidence type="ECO:0000256" key="7">
    <source>
        <dbReference type="ARBA" id="ARBA00022741"/>
    </source>
</evidence>
<evidence type="ECO:0000256" key="8">
    <source>
        <dbReference type="ARBA" id="ARBA00022755"/>
    </source>
</evidence>
<dbReference type="NCBIfam" id="TIGR00877">
    <property type="entry name" value="purD"/>
    <property type="match status" value="1"/>
</dbReference>
<evidence type="ECO:0000313" key="17">
    <source>
        <dbReference type="EMBL" id="GER84561.1"/>
    </source>
</evidence>
<evidence type="ECO:0000259" key="16">
    <source>
        <dbReference type="PROSITE" id="PS50975"/>
    </source>
</evidence>
<reference evidence="17 18" key="1">
    <citation type="journal article" date="2019" name="Int. J. Syst. Evol. Microbiol.">
        <title>Thermogemmatispora aurantia sp. nov. and Thermogemmatispora argillosa sp. nov., within the class Ktedonobacteria, and emended description of the genus Thermogemmatispora.</title>
        <authorList>
            <person name="Zheng Y."/>
            <person name="Wang C.M."/>
            <person name="Sakai Y."/>
            <person name="Abe K."/>
            <person name="Yokota A."/>
            <person name="Yabe S."/>
        </authorList>
    </citation>
    <scope>NUCLEOTIDE SEQUENCE [LARGE SCALE GENOMIC DNA]</scope>
    <source>
        <strain evidence="17 18">A1-2</strain>
    </source>
</reference>
<comment type="catalytic activity">
    <reaction evidence="14">
        <text>5-phospho-beta-D-ribosylamine + glycine + ATP = N(1)-(5-phospho-beta-D-ribosyl)glycinamide + ADP + phosphate + H(+)</text>
        <dbReference type="Rhea" id="RHEA:17453"/>
        <dbReference type="ChEBI" id="CHEBI:15378"/>
        <dbReference type="ChEBI" id="CHEBI:30616"/>
        <dbReference type="ChEBI" id="CHEBI:43474"/>
        <dbReference type="ChEBI" id="CHEBI:57305"/>
        <dbReference type="ChEBI" id="CHEBI:58681"/>
        <dbReference type="ChEBI" id="CHEBI:143788"/>
        <dbReference type="ChEBI" id="CHEBI:456216"/>
        <dbReference type="EC" id="6.3.4.13"/>
    </reaction>
</comment>
<sequence>MRVLVIGSGAREHALLWKLAQSRRVSQLWAAPGNPGMAALAECVPIGLNELERLADFTERQAIELTVVGPEAPLIAGLVDVFRARGLPIFGPTQAGAMLEGSKAFAKELMETAGIPTAQHRTFRDPTAAFAYLEEHGAPVVVKADGNAAGKGAIVALDLETARTAVRQMMVERIFGGAGEVVVIEDYLQGDEIGSTALCNGTSFVPLVLTQDHKRALDNDEGLNTGGMGAYAPLPFVSAETERVVHERIIAATLRALQERGIAFSGVLYSNIMLTERGPMVLEHNTRFGDPETQAMMLLLAADLLDLLQAPERLASASLWHPGYAVSLTLASGGYPGSYRTGLPIEGLAEARRLEQVQVFHAGTALHDGKLVTAGGRVLSVAAYGTTLAEAVERAYEAARLIHFEGMHYRRDIAKRGLRALQSQTG</sequence>
<dbReference type="SMART" id="SM01210">
    <property type="entry name" value="GARS_C"/>
    <property type="match status" value="1"/>
</dbReference>
<dbReference type="FunFam" id="3.90.600.10:FF:000001">
    <property type="entry name" value="Trifunctional purine biosynthetic protein adenosine-3"/>
    <property type="match status" value="1"/>
</dbReference>
<dbReference type="InterPro" id="IPR016185">
    <property type="entry name" value="PreATP-grasp_dom_sf"/>
</dbReference>
<evidence type="ECO:0000256" key="11">
    <source>
        <dbReference type="ARBA" id="ARBA00038345"/>
    </source>
</evidence>
<keyword evidence="7 15" id="KW-0547">Nucleotide-binding</keyword>
<dbReference type="GO" id="GO:0046872">
    <property type="term" value="F:metal ion binding"/>
    <property type="evidence" value="ECO:0007669"/>
    <property type="project" value="UniProtKB-KW"/>
</dbReference>
<dbReference type="Pfam" id="PF01071">
    <property type="entry name" value="GARS_A"/>
    <property type="match status" value="1"/>
</dbReference>
<dbReference type="InterPro" id="IPR020560">
    <property type="entry name" value="PRibGlycinamide_synth_C-dom"/>
</dbReference>
<protein>
    <recommendedName>
        <fullName evidence="4 14">Phosphoribosylamine--glycine ligase</fullName>
        <ecNumber evidence="4 14">6.3.4.13</ecNumber>
    </recommendedName>
    <alternativeName>
        <fullName evidence="14">GARS</fullName>
    </alternativeName>
    <alternativeName>
        <fullName evidence="12 14">Glycinamide ribonucleotide synthetase</fullName>
    </alternativeName>
    <alternativeName>
        <fullName evidence="13 14">Phosphoribosylglycinamide synthetase</fullName>
    </alternativeName>
</protein>
<name>A0A5J4KDI2_9CHLR</name>
<dbReference type="SUPFAM" id="SSF51246">
    <property type="entry name" value="Rudiment single hybrid motif"/>
    <property type="match status" value="1"/>
</dbReference>
<evidence type="ECO:0000256" key="2">
    <source>
        <dbReference type="ARBA" id="ARBA00001946"/>
    </source>
</evidence>
<dbReference type="UniPathway" id="UPA00074">
    <property type="reaction ID" value="UER00125"/>
</dbReference>
<dbReference type="Gene3D" id="3.30.470.20">
    <property type="entry name" value="ATP-grasp fold, B domain"/>
    <property type="match status" value="1"/>
</dbReference>
<dbReference type="InterPro" id="IPR020562">
    <property type="entry name" value="PRibGlycinamide_synth_N"/>
</dbReference>
<comment type="similarity">
    <text evidence="11 14">Belongs to the GARS family.</text>
</comment>
<dbReference type="InterPro" id="IPR011054">
    <property type="entry name" value="Rudment_hybrid_motif"/>
</dbReference>
<evidence type="ECO:0000256" key="6">
    <source>
        <dbReference type="ARBA" id="ARBA00022723"/>
    </source>
</evidence>
<dbReference type="Gene3D" id="3.90.600.10">
    <property type="entry name" value="Phosphoribosylglycinamide synthetase, C-terminal domain"/>
    <property type="match status" value="1"/>
</dbReference>
<dbReference type="InterPro" id="IPR013815">
    <property type="entry name" value="ATP_grasp_subdomain_1"/>
</dbReference>
<dbReference type="FunFam" id="3.40.50.20:FF:000006">
    <property type="entry name" value="Phosphoribosylamine--glycine ligase, chloroplastic"/>
    <property type="match status" value="1"/>
</dbReference>
<dbReference type="SUPFAM" id="SSF56059">
    <property type="entry name" value="Glutathione synthetase ATP-binding domain-like"/>
    <property type="match status" value="1"/>
</dbReference>
<evidence type="ECO:0000256" key="9">
    <source>
        <dbReference type="ARBA" id="ARBA00022840"/>
    </source>
</evidence>
<dbReference type="PROSITE" id="PS50975">
    <property type="entry name" value="ATP_GRASP"/>
    <property type="match status" value="1"/>
</dbReference>
<accession>A0A5J4KDI2</accession>
<dbReference type="Proteomes" id="UP000334820">
    <property type="component" value="Unassembled WGS sequence"/>
</dbReference>
<comment type="caution">
    <text evidence="17">The sequence shown here is derived from an EMBL/GenBank/DDBJ whole genome shotgun (WGS) entry which is preliminary data.</text>
</comment>
<feature type="domain" description="ATP-grasp" evidence="16">
    <location>
        <begin position="107"/>
        <end position="316"/>
    </location>
</feature>
<dbReference type="RefSeq" id="WP_151729178.1">
    <property type="nucleotide sequence ID" value="NZ_BKZV01000005.1"/>
</dbReference>
<proteinExistence type="inferred from homology"/>
<dbReference type="SUPFAM" id="SSF52440">
    <property type="entry name" value="PreATP-grasp domain"/>
    <property type="match status" value="1"/>
</dbReference>
<organism evidence="17 18">
    <name type="scientific">Thermogemmatispora aurantia</name>
    <dbReference type="NCBI Taxonomy" id="2045279"/>
    <lineage>
        <taxon>Bacteria</taxon>
        <taxon>Bacillati</taxon>
        <taxon>Chloroflexota</taxon>
        <taxon>Ktedonobacteria</taxon>
        <taxon>Thermogemmatisporales</taxon>
        <taxon>Thermogemmatisporaceae</taxon>
        <taxon>Thermogemmatispora</taxon>
    </lineage>
</organism>
<dbReference type="GO" id="GO:0009113">
    <property type="term" value="P:purine nucleobase biosynthetic process"/>
    <property type="evidence" value="ECO:0007669"/>
    <property type="project" value="InterPro"/>
</dbReference>
<evidence type="ECO:0000256" key="5">
    <source>
        <dbReference type="ARBA" id="ARBA00022598"/>
    </source>
</evidence>
<keyword evidence="5 14" id="KW-0436">Ligase</keyword>
<evidence type="ECO:0000256" key="14">
    <source>
        <dbReference type="HAMAP-Rule" id="MF_00138"/>
    </source>
</evidence>
<keyword evidence="6" id="KW-0479">Metal-binding</keyword>
<evidence type="ECO:0000313" key="18">
    <source>
        <dbReference type="Proteomes" id="UP000334820"/>
    </source>
</evidence>
<gene>
    <name evidence="14 17" type="primary">purD</name>
    <name evidence="17" type="ORF">KTAU_31970</name>
</gene>
<dbReference type="PANTHER" id="PTHR43472:SF1">
    <property type="entry name" value="PHOSPHORIBOSYLAMINE--GLYCINE LIGASE, CHLOROPLASTIC"/>
    <property type="match status" value="1"/>
</dbReference>
<evidence type="ECO:0000256" key="4">
    <source>
        <dbReference type="ARBA" id="ARBA00013255"/>
    </source>
</evidence>
<dbReference type="Pfam" id="PF02844">
    <property type="entry name" value="GARS_N"/>
    <property type="match status" value="1"/>
</dbReference>
<dbReference type="Gene3D" id="3.40.50.20">
    <property type="match status" value="1"/>
</dbReference>
<dbReference type="InterPro" id="IPR020559">
    <property type="entry name" value="PRibGlycinamide_synth_CS"/>
</dbReference>